<comment type="similarity">
    <text evidence="1 2">Belongs to the metallophosphoesterase superfamily. YfcE family.</text>
</comment>
<dbReference type="AlphaFoldDB" id="A0AAE3AU48"/>
<proteinExistence type="inferred from homology"/>
<keyword evidence="2" id="KW-0479">Metal-binding</keyword>
<reference evidence="4 5" key="1">
    <citation type="submission" date="2021-10" db="EMBL/GenBank/DDBJ databases">
        <title>Anaerobic single-cell dispensing facilitates the cultivation of human gut bacteria.</title>
        <authorList>
            <person name="Afrizal A."/>
        </authorList>
    </citation>
    <scope>NUCLEOTIDE SEQUENCE [LARGE SCALE GENOMIC DNA]</scope>
    <source>
        <strain evidence="4 5">CLA-AA-H244</strain>
    </source>
</reference>
<dbReference type="EC" id="3.1.4.-" evidence="2"/>
<dbReference type="Proteomes" id="UP001199355">
    <property type="component" value="Unassembled WGS sequence"/>
</dbReference>
<dbReference type="RefSeq" id="WP_308728315.1">
    <property type="nucleotide sequence ID" value="NZ_JAJEQF010000020.1"/>
</dbReference>
<protein>
    <recommendedName>
        <fullName evidence="2">Phosphoesterase</fullName>
        <ecNumber evidence="2">3.1.4.-</ecNumber>
    </recommendedName>
</protein>
<feature type="domain" description="Calcineurin-like phosphoesterase" evidence="3">
    <location>
        <begin position="1"/>
        <end position="164"/>
    </location>
</feature>
<comment type="cofactor">
    <cofactor evidence="2">
        <name>a divalent metal cation</name>
        <dbReference type="ChEBI" id="CHEBI:60240"/>
    </cofactor>
</comment>
<dbReference type="InterPro" id="IPR024654">
    <property type="entry name" value="Calcineurin-like_PHP_lpxH"/>
</dbReference>
<gene>
    <name evidence="4" type="primary">yfcE</name>
    <name evidence="4" type="ORF">LKD45_08970</name>
</gene>
<dbReference type="NCBIfam" id="TIGR00040">
    <property type="entry name" value="yfcE"/>
    <property type="match status" value="1"/>
</dbReference>
<dbReference type="InterPro" id="IPR000979">
    <property type="entry name" value="Phosphodiesterase_MJ0936/Vps29"/>
</dbReference>
<keyword evidence="5" id="KW-1185">Reference proteome</keyword>
<dbReference type="Gene3D" id="3.60.21.10">
    <property type="match status" value="1"/>
</dbReference>
<evidence type="ECO:0000313" key="4">
    <source>
        <dbReference type="EMBL" id="MCC2167819.1"/>
    </source>
</evidence>
<sequence>MKWMVASDIHGSAKYCRELLDAYEREKADRLLLLGDLLYHGPRNDLPDEYAPKMVIAMLNAKKNQILCVRGNCDAEVDQMVLEFPILADYCMLDLGTKLVYATHGHLTSAEQLPPLREGDLFLQGHTHVPMNEVKNGIRCMNPGSVSLPKQDSWRGYMILETNQAVWKELDGTIREMVEI</sequence>
<evidence type="ECO:0000256" key="1">
    <source>
        <dbReference type="ARBA" id="ARBA00008950"/>
    </source>
</evidence>
<dbReference type="NCBIfam" id="NF006988">
    <property type="entry name" value="PRK09453.1"/>
    <property type="match status" value="1"/>
</dbReference>
<dbReference type="GO" id="GO:0016787">
    <property type="term" value="F:hydrolase activity"/>
    <property type="evidence" value="ECO:0007669"/>
    <property type="project" value="UniProtKB-UniRule"/>
</dbReference>
<dbReference type="Pfam" id="PF12850">
    <property type="entry name" value="Metallophos_2"/>
    <property type="match status" value="1"/>
</dbReference>
<dbReference type="EMBL" id="JAJEQF010000020">
    <property type="protein sequence ID" value="MCC2167819.1"/>
    <property type="molecule type" value="Genomic_DNA"/>
</dbReference>
<dbReference type="SUPFAM" id="SSF56300">
    <property type="entry name" value="Metallo-dependent phosphatases"/>
    <property type="match status" value="1"/>
</dbReference>
<keyword evidence="4" id="KW-0378">Hydrolase</keyword>
<comment type="caution">
    <text evidence="4">The sequence shown here is derived from an EMBL/GenBank/DDBJ whole genome shotgun (WGS) entry which is preliminary data.</text>
</comment>
<evidence type="ECO:0000259" key="3">
    <source>
        <dbReference type="Pfam" id="PF12850"/>
    </source>
</evidence>
<evidence type="ECO:0000256" key="2">
    <source>
        <dbReference type="RuleBase" id="RU362039"/>
    </source>
</evidence>
<organism evidence="4 5">
    <name type="scientific">Gallintestinimicrobium propionicum</name>
    <dbReference type="NCBI Taxonomy" id="2981770"/>
    <lineage>
        <taxon>Bacteria</taxon>
        <taxon>Bacillati</taxon>
        <taxon>Bacillota</taxon>
        <taxon>Clostridia</taxon>
        <taxon>Lachnospirales</taxon>
        <taxon>Lachnospiraceae</taxon>
        <taxon>Gallintestinimicrobium</taxon>
    </lineage>
</organism>
<dbReference type="GO" id="GO:0046872">
    <property type="term" value="F:metal ion binding"/>
    <property type="evidence" value="ECO:0007669"/>
    <property type="project" value="UniProtKB-KW"/>
</dbReference>
<name>A0AAE3AU48_9FIRM</name>
<accession>A0AAE3AU48</accession>
<evidence type="ECO:0000313" key="5">
    <source>
        <dbReference type="Proteomes" id="UP001199355"/>
    </source>
</evidence>
<dbReference type="InterPro" id="IPR029052">
    <property type="entry name" value="Metallo-depent_PP-like"/>
</dbReference>